<keyword evidence="1" id="KW-0711">Selenium</keyword>
<dbReference type="SMART" id="SM00450">
    <property type="entry name" value="RHOD"/>
    <property type="match status" value="1"/>
</dbReference>
<dbReference type="NCBIfam" id="NF008750">
    <property type="entry name" value="PRK11784.1-2"/>
    <property type="match status" value="1"/>
</dbReference>
<dbReference type="SUPFAM" id="SSF52821">
    <property type="entry name" value="Rhodanese/Cell cycle control phosphatase"/>
    <property type="match status" value="1"/>
</dbReference>
<protein>
    <submittedName>
        <fullName evidence="3">tRNA 2-selenouridine(34) synthase MnmH</fullName>
    </submittedName>
</protein>
<evidence type="ECO:0000259" key="2">
    <source>
        <dbReference type="PROSITE" id="PS50206"/>
    </source>
</evidence>
<dbReference type="PROSITE" id="PS50206">
    <property type="entry name" value="RHODANESE_3"/>
    <property type="match status" value="1"/>
</dbReference>
<evidence type="ECO:0000256" key="1">
    <source>
        <dbReference type="ARBA" id="ARBA00023266"/>
    </source>
</evidence>
<feature type="domain" description="Rhodanese" evidence="2">
    <location>
        <begin position="15"/>
        <end position="131"/>
    </location>
</feature>
<dbReference type="PANTHER" id="PTHR30401:SF0">
    <property type="entry name" value="TRNA 2-SELENOURIDINE SYNTHASE"/>
    <property type="match status" value="1"/>
</dbReference>
<dbReference type="InterPro" id="IPR027417">
    <property type="entry name" value="P-loop_NTPase"/>
</dbReference>
<dbReference type="OrthoDB" id="9808735at2"/>
<dbReference type="SUPFAM" id="SSF52540">
    <property type="entry name" value="P-loop containing nucleoside triphosphate hydrolases"/>
    <property type="match status" value="1"/>
</dbReference>
<evidence type="ECO:0000313" key="3">
    <source>
        <dbReference type="EMBL" id="TMN22475.1"/>
    </source>
</evidence>
<dbReference type="GO" id="GO:0002098">
    <property type="term" value="P:tRNA wobble uridine modification"/>
    <property type="evidence" value="ECO:0007669"/>
    <property type="project" value="InterPro"/>
</dbReference>
<dbReference type="RefSeq" id="WP_138603384.1">
    <property type="nucleotide sequence ID" value="NZ_VCIA01000001.1"/>
</dbReference>
<accession>A0A5S3QKT7</accession>
<dbReference type="InterPro" id="IPR058840">
    <property type="entry name" value="AAA_SelU"/>
</dbReference>
<dbReference type="InterPro" id="IPR036873">
    <property type="entry name" value="Rhodanese-like_dom_sf"/>
</dbReference>
<gene>
    <name evidence="3" type="primary">mnmH</name>
    <name evidence="3" type="ORF">FFL34_10395</name>
</gene>
<reference evidence="3 4" key="1">
    <citation type="submission" date="2019-05" db="EMBL/GenBank/DDBJ databases">
        <title>Genomic analysis of Lentibacillus sp. NKC220-2.</title>
        <authorList>
            <person name="Oh Y.J."/>
        </authorList>
    </citation>
    <scope>NUCLEOTIDE SEQUENCE [LARGE SCALE GENOMIC DNA]</scope>
    <source>
        <strain evidence="3 4">NKC220-2</strain>
    </source>
</reference>
<dbReference type="InterPro" id="IPR001763">
    <property type="entry name" value="Rhodanese-like_dom"/>
</dbReference>
<comment type="caution">
    <text evidence="3">The sequence shown here is derived from an EMBL/GenBank/DDBJ whole genome shotgun (WGS) entry which is preliminary data.</text>
</comment>
<name>A0A5S3QKT7_9BACI</name>
<dbReference type="AlphaFoldDB" id="A0A5S3QKT7"/>
<sequence length="352" mass="40578">MFQDITLQEFFEKQRKGELTAIDVRSPKEFHEGTIPGSINIPVFTDDERAEVGTLYKQVGKQAAKKRGLEIMSAKLPDFVNKFEQIDTPKVVFCWRGGMRSRAAATFTDFMGIDVNRLQGGIRSYRRWVVNELEKAAFPPDIVVLNGNTGTGKTKILHRLWEKGYPVIDLEGMAGHRGSIFGHIGVEPANQKKFDSRLVHAIHQYWDEPFVLVEGESKRIGKVSIPSFLYEKKEQSVQLFIDLPIEQRIQNILDDYQPWNHPDAFMEAYSHIQKRIHTPVAKQIEDDLRKGHYNDAFRQLLDYYYDPRYQHTTEKYTADQIKQINAANLDEATTRIEHAISAMYPKKAASFK</sequence>
<evidence type="ECO:0000313" key="4">
    <source>
        <dbReference type="Proteomes" id="UP000306980"/>
    </source>
</evidence>
<proteinExistence type="predicted"/>
<dbReference type="EMBL" id="VCIA01000001">
    <property type="protein sequence ID" value="TMN22475.1"/>
    <property type="molecule type" value="Genomic_DNA"/>
</dbReference>
<dbReference type="Proteomes" id="UP000306980">
    <property type="component" value="Unassembled WGS sequence"/>
</dbReference>
<dbReference type="NCBIfam" id="NF008752">
    <property type="entry name" value="PRK11784.1-4"/>
    <property type="match status" value="1"/>
</dbReference>
<dbReference type="Gene3D" id="3.40.250.10">
    <property type="entry name" value="Rhodanese-like domain"/>
    <property type="match status" value="1"/>
</dbReference>
<dbReference type="NCBIfam" id="TIGR03167">
    <property type="entry name" value="tRNA_sel_U_synt"/>
    <property type="match status" value="1"/>
</dbReference>
<organism evidence="3 4">
    <name type="scientific">Lentibacillus cibarius</name>
    <dbReference type="NCBI Taxonomy" id="2583219"/>
    <lineage>
        <taxon>Bacteria</taxon>
        <taxon>Bacillati</taxon>
        <taxon>Bacillota</taxon>
        <taxon>Bacilli</taxon>
        <taxon>Bacillales</taxon>
        <taxon>Bacillaceae</taxon>
        <taxon>Lentibacillus</taxon>
    </lineage>
</organism>
<dbReference type="GO" id="GO:0043828">
    <property type="term" value="F:tRNA 2-selenouridine synthase activity"/>
    <property type="evidence" value="ECO:0007669"/>
    <property type="project" value="InterPro"/>
</dbReference>
<dbReference type="Pfam" id="PF26341">
    <property type="entry name" value="AAA_SelU"/>
    <property type="match status" value="1"/>
</dbReference>
<dbReference type="InterPro" id="IPR017582">
    <property type="entry name" value="SelU"/>
</dbReference>
<dbReference type="Pfam" id="PF00581">
    <property type="entry name" value="Rhodanese"/>
    <property type="match status" value="1"/>
</dbReference>
<dbReference type="PANTHER" id="PTHR30401">
    <property type="entry name" value="TRNA 2-SELENOURIDINE SYNTHASE"/>
    <property type="match status" value="1"/>
</dbReference>